<dbReference type="InterPro" id="IPR008279">
    <property type="entry name" value="PEP-util_enz_mobile_dom"/>
</dbReference>
<keyword evidence="4" id="KW-1185">Reference proteome</keyword>
<dbReference type="Proteomes" id="UP000196877">
    <property type="component" value="Chromosome"/>
</dbReference>
<reference evidence="3 4" key="1">
    <citation type="submission" date="2017-06" db="EMBL/GenBank/DDBJ databases">
        <title>Genome sequence of Bacillus sonorensis strain SRCM101395.</title>
        <authorList>
            <person name="Cho S.H."/>
        </authorList>
    </citation>
    <scope>NUCLEOTIDE SEQUENCE [LARGE SCALE GENOMIC DNA]</scope>
    <source>
        <strain evidence="3 4">SRCM101395</strain>
    </source>
</reference>
<dbReference type="NCBIfam" id="NF004877">
    <property type="entry name" value="PRK06241.1-2"/>
    <property type="match status" value="1"/>
</dbReference>
<name>A0ABN5AI18_9BACI</name>
<dbReference type="InterPro" id="IPR051549">
    <property type="entry name" value="PEP_Utilizing_Enz"/>
</dbReference>
<feature type="domain" description="PEP-utilising enzyme mobile" evidence="1">
    <location>
        <begin position="806"/>
        <end position="876"/>
    </location>
</feature>
<protein>
    <submittedName>
        <fullName evidence="3">Pyruvate, phosphate dikinase</fullName>
        <ecNumber evidence="3">2.7.9.1</ecNumber>
    </submittedName>
</protein>
<keyword evidence="3" id="KW-0808">Transferase</keyword>
<evidence type="ECO:0000313" key="4">
    <source>
        <dbReference type="Proteomes" id="UP000196877"/>
    </source>
</evidence>
<dbReference type="EC" id="2.7.9.1" evidence="3"/>
<dbReference type="SUPFAM" id="SSF56059">
    <property type="entry name" value="Glutathione synthetase ATP-binding domain-like"/>
    <property type="match status" value="1"/>
</dbReference>
<keyword evidence="3" id="KW-0670">Pyruvate</keyword>
<dbReference type="InterPro" id="IPR013815">
    <property type="entry name" value="ATP_grasp_subdomain_1"/>
</dbReference>
<sequence length="888" mass="97740">MNKYVLSFTEIDKAHLPLAGGKGANLGEMTKAGLPVPTGFCISTFAYRTFIKASREMDGLFDQLDQLTYDELERIRFLGKRIREHLASIVMPVDMKSEIVRALDKTGRDKAYAVRSSATAEDLPTASFAGQQDTYLNVRGSVQLLHAVRDCWASLFTDRAISYRVKNGFDHRSVFLAVVVQEMVFPEVSGIMFTADPISGHRNTISIDASFGLGEALVSGLVTADLYQVRGGEIVKKQISKKEAAIYAVPGGGTVTEPLPYEKQTLQALPDAKILELAALGRKIEAHYGREQDIEWGLSDGRFYILQSRPITSLYPVPSFSDEKLHVMINFGYIQMMTDPMKPLGISVLSRIPDFLANDPEARPIIREAGGRAFVDITGALSSKFVRSRILTVLNGMDQLMASAVSEAMKRIEFQYGSARERFRIAARLAPIIVPAAGKVFANLFFKAPEKAEQQAAAFIANIVEETRGKLSGASGAETIRLIKREMGNLLPDVLSKVAVYVLTGVIASGKLEKKLKKKTGNEQSAVLLSKLYKSLPHNVTTEMGLELADLSDQARKHPELIRYLREAKSEGFLEELAKIPGGGDFANELECFLEKYGVRCAGEIDITNPRWCEDPVQLAPSIISNIQSGAAGEHRRKFKQGEKEAEEAGCEIISQFRLFEKRWVSRLVRVYRSLMGMREHHKYTLVKLLHLYKQAILKEARTLVKVGILQREEDVFYLTLDEMAGLLENREAGSIQSILKTRKQEHASNQKLKSPRVLTSEGEIVAGKLHNAKSPEGALIGTPVSAGVVEGTARIIIKPEDAKLNPGDILVAPYTDPGWTPLFTSAAGLITEVGGMMTHGSVVAREYGIPAVVGIEKATELIREGVQIRVDGTNGYVQIVSKEPSSN</sequence>
<dbReference type="GeneID" id="92853669"/>
<dbReference type="InterPro" id="IPR002192">
    <property type="entry name" value="PPDK_AMP/ATP-bd"/>
</dbReference>
<gene>
    <name evidence="3" type="primary">ppdK</name>
    <name evidence="3" type="ORF">S101395_02385</name>
</gene>
<dbReference type="Gene3D" id="3.30.470.20">
    <property type="entry name" value="ATP-grasp fold, B domain"/>
    <property type="match status" value="1"/>
</dbReference>
<dbReference type="Gene3D" id="3.50.30.10">
    <property type="entry name" value="Phosphohistidine domain"/>
    <property type="match status" value="1"/>
</dbReference>
<evidence type="ECO:0000313" key="3">
    <source>
        <dbReference type="EMBL" id="ASB88893.1"/>
    </source>
</evidence>
<dbReference type="GO" id="GO:0050242">
    <property type="term" value="F:pyruvate, phosphate dikinase activity"/>
    <property type="evidence" value="ECO:0007669"/>
    <property type="project" value="UniProtKB-EC"/>
</dbReference>
<dbReference type="PANTHER" id="PTHR43615">
    <property type="entry name" value="PHOSPHOENOLPYRUVATE SYNTHASE-RELATED"/>
    <property type="match status" value="1"/>
</dbReference>
<evidence type="ECO:0000259" key="1">
    <source>
        <dbReference type="Pfam" id="PF00391"/>
    </source>
</evidence>
<dbReference type="EMBL" id="CP021920">
    <property type="protein sequence ID" value="ASB88893.1"/>
    <property type="molecule type" value="Genomic_DNA"/>
</dbReference>
<organism evidence="3 4">
    <name type="scientific">Bacillus sonorensis</name>
    <dbReference type="NCBI Taxonomy" id="119858"/>
    <lineage>
        <taxon>Bacteria</taxon>
        <taxon>Bacillati</taxon>
        <taxon>Bacillota</taxon>
        <taxon>Bacilli</taxon>
        <taxon>Bacillales</taxon>
        <taxon>Bacillaceae</taxon>
        <taxon>Bacillus</taxon>
    </lineage>
</organism>
<dbReference type="Gene3D" id="3.30.1490.20">
    <property type="entry name" value="ATP-grasp fold, A domain"/>
    <property type="match status" value="1"/>
</dbReference>
<accession>A0ABN5AI18</accession>
<dbReference type="SUPFAM" id="SSF52009">
    <property type="entry name" value="Phosphohistidine domain"/>
    <property type="match status" value="1"/>
</dbReference>
<dbReference type="NCBIfam" id="NF004878">
    <property type="entry name" value="PRK06241.1-3"/>
    <property type="match status" value="1"/>
</dbReference>
<feature type="domain" description="Pyruvate phosphate dikinase AMP/ATP-binding" evidence="2">
    <location>
        <begin position="17"/>
        <end position="313"/>
    </location>
</feature>
<proteinExistence type="predicted"/>
<dbReference type="PANTHER" id="PTHR43615:SF1">
    <property type="entry name" value="PPDK_N DOMAIN-CONTAINING PROTEIN"/>
    <property type="match status" value="1"/>
</dbReference>
<evidence type="ECO:0000259" key="2">
    <source>
        <dbReference type="Pfam" id="PF01326"/>
    </source>
</evidence>
<dbReference type="InterPro" id="IPR036637">
    <property type="entry name" value="Phosphohistidine_dom_sf"/>
</dbReference>
<dbReference type="RefSeq" id="WP_006636226.1">
    <property type="nucleotide sequence ID" value="NZ_BORD01000005.1"/>
</dbReference>
<dbReference type="Pfam" id="PF01326">
    <property type="entry name" value="PPDK_N"/>
    <property type="match status" value="1"/>
</dbReference>
<dbReference type="Pfam" id="PF00391">
    <property type="entry name" value="PEP-utilizers"/>
    <property type="match status" value="1"/>
</dbReference>